<feature type="non-terminal residue" evidence="2">
    <location>
        <position position="1"/>
    </location>
</feature>
<organism evidence="2">
    <name type="scientific">marine sediment metagenome</name>
    <dbReference type="NCBI Taxonomy" id="412755"/>
    <lineage>
        <taxon>unclassified sequences</taxon>
        <taxon>metagenomes</taxon>
        <taxon>ecological metagenomes</taxon>
    </lineage>
</organism>
<evidence type="ECO:0000256" key="1">
    <source>
        <dbReference type="SAM" id="MobiDB-lite"/>
    </source>
</evidence>
<evidence type="ECO:0000313" key="2">
    <source>
        <dbReference type="EMBL" id="GAG45908.1"/>
    </source>
</evidence>
<gene>
    <name evidence="2" type="ORF">S01H1_80201</name>
</gene>
<evidence type="ECO:0008006" key="3">
    <source>
        <dbReference type="Google" id="ProtNLM"/>
    </source>
</evidence>
<reference evidence="2" key="1">
    <citation type="journal article" date="2014" name="Front. Microbiol.">
        <title>High frequency of phylogenetically diverse reductive dehalogenase-homologous genes in deep subseafloor sedimentary metagenomes.</title>
        <authorList>
            <person name="Kawai M."/>
            <person name="Futagami T."/>
            <person name="Toyoda A."/>
            <person name="Takaki Y."/>
            <person name="Nishi S."/>
            <person name="Hori S."/>
            <person name="Arai W."/>
            <person name="Tsubouchi T."/>
            <person name="Morono Y."/>
            <person name="Uchiyama I."/>
            <person name="Ito T."/>
            <person name="Fujiyama A."/>
            <person name="Inagaki F."/>
            <person name="Takami H."/>
        </authorList>
    </citation>
    <scope>NUCLEOTIDE SEQUENCE</scope>
    <source>
        <strain evidence="2">Expedition CK06-06</strain>
    </source>
</reference>
<feature type="region of interest" description="Disordered" evidence="1">
    <location>
        <begin position="132"/>
        <end position="166"/>
    </location>
</feature>
<name>X0YAY4_9ZZZZ</name>
<dbReference type="EMBL" id="BARS01054133">
    <property type="protein sequence ID" value="GAG45908.1"/>
    <property type="molecule type" value="Genomic_DNA"/>
</dbReference>
<accession>X0YAY4</accession>
<sequence length="221" mass="24229">RPEFALVACQAVVHIYDGLGNHVGPNESGEFEDEIAGAFYSHSTLEDDGSEVGGGYTDFSVYKLDDTDYTIVIEGLADEVINLAFDTLVEGGVWNEARYSKVPMYEGSMATVHAGQSVLDYTMVIEDPDGSVREVRPTSWSGNLPPMEPSTPAGPTEGMPDEPCTYATTVTDPEDDAVYLMFDWRDETDTGWLGPYQSGETCTETHAWSERGVFDVRVRAK</sequence>
<feature type="non-terminal residue" evidence="2">
    <location>
        <position position="221"/>
    </location>
</feature>
<dbReference type="AlphaFoldDB" id="X0YAY4"/>
<protein>
    <recommendedName>
        <fullName evidence="3">PKD domain-containing protein</fullName>
    </recommendedName>
</protein>
<proteinExistence type="predicted"/>
<comment type="caution">
    <text evidence="2">The sequence shown here is derived from an EMBL/GenBank/DDBJ whole genome shotgun (WGS) entry which is preliminary data.</text>
</comment>